<evidence type="ECO:0000256" key="1">
    <source>
        <dbReference type="ARBA" id="ARBA00004651"/>
    </source>
</evidence>
<feature type="transmembrane region" description="Helical" evidence="7">
    <location>
        <begin position="254"/>
        <end position="278"/>
    </location>
</feature>
<dbReference type="Pfam" id="PF02653">
    <property type="entry name" value="BPD_transp_2"/>
    <property type="match status" value="1"/>
</dbReference>
<evidence type="ECO:0000256" key="3">
    <source>
        <dbReference type="ARBA" id="ARBA00022692"/>
    </source>
</evidence>
<feature type="region of interest" description="Disordered" evidence="6">
    <location>
        <begin position="324"/>
        <end position="353"/>
    </location>
</feature>
<dbReference type="CDD" id="cd06581">
    <property type="entry name" value="TM_PBP1_LivM_like"/>
    <property type="match status" value="1"/>
</dbReference>
<evidence type="ECO:0000313" key="9">
    <source>
        <dbReference type="Proteomes" id="UP000005384"/>
    </source>
</evidence>
<dbReference type="GO" id="GO:0005886">
    <property type="term" value="C:plasma membrane"/>
    <property type="evidence" value="ECO:0007669"/>
    <property type="project" value="UniProtKB-SubCell"/>
</dbReference>
<feature type="transmembrane region" description="Helical" evidence="7">
    <location>
        <begin position="216"/>
        <end position="234"/>
    </location>
</feature>
<name>G5IDK2_9FIRM</name>
<dbReference type="Proteomes" id="UP000005384">
    <property type="component" value="Unassembled WGS sequence"/>
</dbReference>
<evidence type="ECO:0000313" key="8">
    <source>
        <dbReference type="EMBL" id="EHI60448.1"/>
    </source>
</evidence>
<feature type="transmembrane region" description="Helical" evidence="7">
    <location>
        <begin position="42"/>
        <end position="61"/>
    </location>
</feature>
<evidence type="ECO:0000256" key="2">
    <source>
        <dbReference type="ARBA" id="ARBA00022475"/>
    </source>
</evidence>
<dbReference type="GO" id="GO:0015658">
    <property type="term" value="F:branched-chain amino acid transmembrane transporter activity"/>
    <property type="evidence" value="ECO:0007669"/>
    <property type="project" value="InterPro"/>
</dbReference>
<dbReference type="EMBL" id="ADLN01000020">
    <property type="protein sequence ID" value="EHI60448.1"/>
    <property type="molecule type" value="Genomic_DNA"/>
</dbReference>
<sequence>MINKLWVFLASHKKRLILLAFLFALAFPWMFASKYLVRIGTVCLMYTMLALSLNLMVGFLGQMSFGHAAFWGIGAYTAAILVTRIPGCPAIVSFTAAAVMAGAFGLLLGLPVLKLKGYYFTIITMVFCEIIRLIELNWMSLTRGSLGIMAIAKPSFFGMKITTPHQFYYLILALLVLTVVVINNIMNSRIGQAVLAIRDDELAAAAMGINVFKYKMMIFIVSSMLAGLAGAFYAQYTGYIDPSGFSGVQSNEMLVMVIFGGLGNVLGSFIGAIGLSILPEMLRGLMQYRMFIYGALLVGLMLVRPDGLLGNVNFKYIGQRAQNGGQTGTAHQSGQGEKKQKSRRDVNGGGQDE</sequence>
<evidence type="ECO:0000256" key="4">
    <source>
        <dbReference type="ARBA" id="ARBA00022989"/>
    </source>
</evidence>
<keyword evidence="2" id="KW-1003">Cell membrane</keyword>
<comment type="subcellular location">
    <subcellularLocation>
        <location evidence="1">Cell membrane</location>
        <topology evidence="1">Multi-pass membrane protein</topology>
    </subcellularLocation>
</comment>
<evidence type="ECO:0000256" key="7">
    <source>
        <dbReference type="SAM" id="Phobius"/>
    </source>
</evidence>
<keyword evidence="9" id="KW-1185">Reference proteome</keyword>
<dbReference type="PATRIC" id="fig|742737.3.peg.1600"/>
<keyword evidence="3 7" id="KW-0812">Transmembrane</keyword>
<feature type="transmembrane region" description="Helical" evidence="7">
    <location>
        <begin position="167"/>
        <end position="186"/>
    </location>
</feature>
<keyword evidence="5 7" id="KW-0472">Membrane</keyword>
<dbReference type="RefSeq" id="WP_006779565.1">
    <property type="nucleotide sequence ID" value="NZ_CP040506.1"/>
</dbReference>
<dbReference type="PANTHER" id="PTHR30482:SF10">
    <property type="entry name" value="HIGH-AFFINITY BRANCHED-CHAIN AMINO ACID TRANSPORT PROTEIN BRAE"/>
    <property type="match status" value="1"/>
</dbReference>
<dbReference type="AlphaFoldDB" id="G5IDK2"/>
<feature type="compositionally biased region" description="Basic and acidic residues" evidence="6">
    <location>
        <begin position="336"/>
        <end position="346"/>
    </location>
</feature>
<dbReference type="PANTHER" id="PTHR30482">
    <property type="entry name" value="HIGH-AFFINITY BRANCHED-CHAIN AMINO ACID TRANSPORT SYSTEM PERMEASE"/>
    <property type="match status" value="1"/>
</dbReference>
<keyword evidence="4 7" id="KW-1133">Transmembrane helix</keyword>
<evidence type="ECO:0000256" key="5">
    <source>
        <dbReference type="ARBA" id="ARBA00023136"/>
    </source>
</evidence>
<comment type="caution">
    <text evidence="8">The sequence shown here is derived from an EMBL/GenBank/DDBJ whole genome shotgun (WGS) entry which is preliminary data.</text>
</comment>
<proteinExistence type="predicted"/>
<dbReference type="HOGENOM" id="CLU_031365_1_2_9"/>
<dbReference type="OrthoDB" id="9789927at2"/>
<feature type="transmembrane region" description="Helical" evidence="7">
    <location>
        <begin position="91"/>
        <end position="110"/>
    </location>
</feature>
<reference evidence="8 9" key="1">
    <citation type="submission" date="2011-08" db="EMBL/GenBank/DDBJ databases">
        <title>The Genome Sequence of Clostridium hathewayi WAL-18680.</title>
        <authorList>
            <consortium name="The Broad Institute Genome Sequencing Platform"/>
            <person name="Earl A."/>
            <person name="Ward D."/>
            <person name="Feldgarden M."/>
            <person name="Gevers D."/>
            <person name="Finegold S.M."/>
            <person name="Summanen P.H."/>
            <person name="Molitoris D.R."/>
            <person name="Song M."/>
            <person name="Daigneault M."/>
            <person name="Allen-Vercoe E."/>
            <person name="Young S.K."/>
            <person name="Zeng Q."/>
            <person name="Gargeya S."/>
            <person name="Fitzgerald M."/>
            <person name="Haas B."/>
            <person name="Abouelleil A."/>
            <person name="Alvarado L."/>
            <person name="Arachchi H.M."/>
            <person name="Berlin A."/>
            <person name="Brown A."/>
            <person name="Chapman S.B."/>
            <person name="Chen Z."/>
            <person name="Dunbar C."/>
            <person name="Freedman E."/>
            <person name="Gearin G."/>
            <person name="Gellesch M."/>
            <person name="Goldberg J."/>
            <person name="Griggs A."/>
            <person name="Gujja S."/>
            <person name="Heiman D."/>
            <person name="Howarth C."/>
            <person name="Larson L."/>
            <person name="Lui A."/>
            <person name="MacDonald P.J.P."/>
            <person name="Montmayeur A."/>
            <person name="Murphy C."/>
            <person name="Neiman D."/>
            <person name="Pearson M."/>
            <person name="Priest M."/>
            <person name="Roberts A."/>
            <person name="Saif S."/>
            <person name="Shea T."/>
            <person name="Shenoy N."/>
            <person name="Sisk P."/>
            <person name="Stolte C."/>
            <person name="Sykes S."/>
            <person name="Wortman J."/>
            <person name="Nusbaum C."/>
            <person name="Birren B."/>
        </authorList>
    </citation>
    <scope>NUCLEOTIDE SEQUENCE [LARGE SCALE GENOMIC DNA]</scope>
    <source>
        <strain evidence="8 9">WAL-18680</strain>
    </source>
</reference>
<gene>
    <name evidence="8" type="ORF">HMPREF9473_01579</name>
</gene>
<feature type="compositionally biased region" description="Polar residues" evidence="6">
    <location>
        <begin position="324"/>
        <end position="335"/>
    </location>
</feature>
<evidence type="ECO:0008006" key="10">
    <source>
        <dbReference type="Google" id="ProtNLM"/>
    </source>
</evidence>
<organism evidence="8 9">
    <name type="scientific">Hungatella hathewayi WAL-18680</name>
    <dbReference type="NCBI Taxonomy" id="742737"/>
    <lineage>
        <taxon>Bacteria</taxon>
        <taxon>Bacillati</taxon>
        <taxon>Bacillota</taxon>
        <taxon>Clostridia</taxon>
        <taxon>Lachnospirales</taxon>
        <taxon>Lachnospiraceae</taxon>
        <taxon>Hungatella</taxon>
    </lineage>
</organism>
<accession>G5IDK2</accession>
<protein>
    <recommendedName>
        <fullName evidence="10">Branched-chain amino acid ABC transporter permease</fullName>
    </recommendedName>
</protein>
<feature type="transmembrane region" description="Helical" evidence="7">
    <location>
        <begin position="290"/>
        <end position="307"/>
    </location>
</feature>
<dbReference type="InterPro" id="IPR001851">
    <property type="entry name" value="ABC_transp_permease"/>
</dbReference>
<evidence type="ECO:0000256" key="6">
    <source>
        <dbReference type="SAM" id="MobiDB-lite"/>
    </source>
</evidence>
<dbReference type="InterPro" id="IPR043428">
    <property type="entry name" value="LivM-like"/>
</dbReference>